<reference evidence="1 2" key="1">
    <citation type="submission" date="2016-06" db="EMBL/GenBank/DDBJ databases">
        <title>Acetobacter pasteurianus NBRC 3188 whole genome sequencing project.</title>
        <authorList>
            <person name="Matsutani M."/>
            <person name="Shiwa Y."/>
            <person name="Okamoto-Kainuma A."/>
            <person name="Ishikawa M."/>
            <person name="Koizumi Y."/>
            <person name="Yoshikawa H."/>
            <person name="Yakushi T."/>
            <person name="Matsushita K."/>
        </authorList>
    </citation>
    <scope>NUCLEOTIDE SEQUENCE [LARGE SCALE GENOMIC DNA]</scope>
    <source>
        <strain evidence="1 2">NBRC 3188</strain>
    </source>
</reference>
<evidence type="ECO:0000313" key="1">
    <source>
        <dbReference type="EMBL" id="GCD54108.1"/>
    </source>
</evidence>
<dbReference type="Proteomes" id="UP000287300">
    <property type="component" value="Unassembled WGS sequence"/>
</dbReference>
<proteinExistence type="predicted"/>
<name>A0A401WXP0_ACEPA</name>
<protein>
    <submittedName>
        <fullName evidence="1">Uncharacterized protein</fullName>
    </submittedName>
</protein>
<dbReference type="AlphaFoldDB" id="A0A401WXP0"/>
<evidence type="ECO:0000313" key="2">
    <source>
        <dbReference type="Proteomes" id="UP000287300"/>
    </source>
</evidence>
<gene>
    <name evidence="1" type="ORF">NBRC3188_2805</name>
</gene>
<sequence length="89" mass="9951">MRPTYTHTKARLDLVHLPHGFQVRWRVALLPPWPPAVCRSITHRQNTSQSINQACVRTRAGLLQIKNDQGLGDDASSALRPVSRCCHSG</sequence>
<dbReference type="EMBL" id="BDES01000076">
    <property type="protein sequence ID" value="GCD54108.1"/>
    <property type="molecule type" value="Genomic_DNA"/>
</dbReference>
<organism evidence="1 2">
    <name type="scientific">Acetobacter pasteurianus NBRC 3188</name>
    <dbReference type="NCBI Taxonomy" id="1226663"/>
    <lineage>
        <taxon>Bacteria</taxon>
        <taxon>Pseudomonadati</taxon>
        <taxon>Pseudomonadota</taxon>
        <taxon>Alphaproteobacteria</taxon>
        <taxon>Acetobacterales</taxon>
        <taxon>Acetobacteraceae</taxon>
        <taxon>Acetobacter</taxon>
    </lineage>
</organism>
<accession>A0A401WXP0</accession>
<comment type="caution">
    <text evidence="1">The sequence shown here is derived from an EMBL/GenBank/DDBJ whole genome shotgun (WGS) entry which is preliminary data.</text>
</comment>